<dbReference type="KEGG" id="kab:B7C62_18545"/>
<dbReference type="InterPro" id="IPR002347">
    <property type="entry name" value="SDR_fam"/>
</dbReference>
<dbReference type="PROSITE" id="PS00061">
    <property type="entry name" value="ADH_SHORT"/>
    <property type="match status" value="1"/>
</dbReference>
<dbReference type="Gene3D" id="3.40.50.720">
    <property type="entry name" value="NAD(P)-binding Rossmann-like Domain"/>
    <property type="match status" value="1"/>
</dbReference>
<dbReference type="Proteomes" id="UP000192251">
    <property type="component" value="Chromosome"/>
</dbReference>
<dbReference type="AlphaFoldDB" id="A0ABC8BUN5"/>
<dbReference type="RefSeq" id="WP_084747945.1">
    <property type="nucleotide sequence ID" value="NZ_CP020563.1"/>
</dbReference>
<dbReference type="NCBIfam" id="NF009466">
    <property type="entry name" value="PRK12826.1-2"/>
    <property type="match status" value="1"/>
</dbReference>
<protein>
    <submittedName>
        <fullName evidence="3">Short-chain dehydrogenase</fullName>
    </submittedName>
</protein>
<keyword evidence="2" id="KW-0560">Oxidoreductase</keyword>
<reference evidence="3 4" key="1">
    <citation type="submission" date="2017-04" db="EMBL/GenBank/DDBJ databases">
        <title>The complete genome sequence of Streptomyces albolongus YIM 101047, the producer of novel bafilomycins and novel odoriferous sesquiterpenoids.</title>
        <authorList>
            <person name="Yin M."/>
            <person name="Jiang Y."/>
        </authorList>
    </citation>
    <scope>NUCLEOTIDE SEQUENCE [LARGE SCALE GENOMIC DNA]</scope>
    <source>
        <strain evidence="3 4">YIM 101047</strain>
    </source>
</reference>
<dbReference type="FunFam" id="3.40.50.720:FF:000173">
    <property type="entry name" value="3-oxoacyl-[acyl-carrier protein] reductase"/>
    <property type="match status" value="1"/>
</dbReference>
<dbReference type="Pfam" id="PF13561">
    <property type="entry name" value="adh_short_C2"/>
    <property type="match status" value="1"/>
</dbReference>
<dbReference type="PRINTS" id="PR00080">
    <property type="entry name" value="SDRFAMILY"/>
</dbReference>
<name>A0ABC8BUN5_9ACTN</name>
<dbReference type="PANTHER" id="PTHR42879">
    <property type="entry name" value="3-OXOACYL-(ACYL-CARRIER-PROTEIN) REDUCTASE"/>
    <property type="match status" value="1"/>
</dbReference>
<dbReference type="InterPro" id="IPR036291">
    <property type="entry name" value="NAD(P)-bd_dom_sf"/>
</dbReference>
<sequence>MSLPLLEPSLRTRSLQGRTALVTGGATGIGAEIGRALAAAGATVAVNHLGQGPDAHALLAAFERPGSPGIAVNADLTDPGSVRTMADLVRAEIGPVDILVNNAGSYPRVAWQDTDETAWDYSLDVNLTAHYRTCHAFTPGMIERRWGRIVNIGSVNARAGRTNLVAYSTAKAGLLGLTRSLARELGPFGICVNTVMPGAIQVEAENALPARHHARPEDQIKRQCVPRRGRPEDVAALVAFLVGPSASFITGQSVHVDGGWLLH</sequence>
<evidence type="ECO:0000313" key="3">
    <source>
        <dbReference type="EMBL" id="ARF74021.1"/>
    </source>
</evidence>
<organism evidence="3 4">
    <name type="scientific">Kitasatospora albolonga</name>
    <dbReference type="NCBI Taxonomy" id="68173"/>
    <lineage>
        <taxon>Bacteria</taxon>
        <taxon>Bacillati</taxon>
        <taxon>Actinomycetota</taxon>
        <taxon>Actinomycetes</taxon>
        <taxon>Kitasatosporales</taxon>
        <taxon>Streptomycetaceae</taxon>
        <taxon>Kitasatospora</taxon>
    </lineage>
</organism>
<dbReference type="InterPro" id="IPR050259">
    <property type="entry name" value="SDR"/>
</dbReference>
<dbReference type="SUPFAM" id="SSF51735">
    <property type="entry name" value="NAD(P)-binding Rossmann-fold domains"/>
    <property type="match status" value="1"/>
</dbReference>
<comment type="similarity">
    <text evidence="1">Belongs to the short-chain dehydrogenases/reductases (SDR) family.</text>
</comment>
<dbReference type="EMBL" id="CP020563">
    <property type="protein sequence ID" value="ARF74021.1"/>
    <property type="molecule type" value="Genomic_DNA"/>
</dbReference>
<keyword evidence="4" id="KW-1185">Reference proteome</keyword>
<dbReference type="GO" id="GO:0016491">
    <property type="term" value="F:oxidoreductase activity"/>
    <property type="evidence" value="ECO:0007669"/>
    <property type="project" value="UniProtKB-KW"/>
</dbReference>
<dbReference type="PRINTS" id="PR00081">
    <property type="entry name" value="GDHRDH"/>
</dbReference>
<dbReference type="PANTHER" id="PTHR42879:SF2">
    <property type="entry name" value="3-OXOACYL-[ACYL-CARRIER-PROTEIN] REDUCTASE FABG"/>
    <property type="match status" value="1"/>
</dbReference>
<gene>
    <name evidence="3" type="ORF">B7C62_18545</name>
</gene>
<dbReference type="InterPro" id="IPR020904">
    <property type="entry name" value="Sc_DH/Rdtase_CS"/>
</dbReference>
<evidence type="ECO:0000256" key="2">
    <source>
        <dbReference type="ARBA" id="ARBA00023002"/>
    </source>
</evidence>
<evidence type="ECO:0000313" key="4">
    <source>
        <dbReference type="Proteomes" id="UP000192251"/>
    </source>
</evidence>
<dbReference type="GO" id="GO:0032787">
    <property type="term" value="P:monocarboxylic acid metabolic process"/>
    <property type="evidence" value="ECO:0007669"/>
    <property type="project" value="UniProtKB-ARBA"/>
</dbReference>
<accession>A0ABC8BUN5</accession>
<proteinExistence type="inferred from homology"/>
<evidence type="ECO:0000256" key="1">
    <source>
        <dbReference type="ARBA" id="ARBA00006484"/>
    </source>
</evidence>